<evidence type="ECO:0000259" key="1">
    <source>
        <dbReference type="Pfam" id="PF01909"/>
    </source>
</evidence>
<evidence type="ECO:0000313" key="2">
    <source>
        <dbReference type="EMBL" id="QEU77543.1"/>
    </source>
</evidence>
<sequence>MDDPVLTARELVRDRYPNARAAFLAGSVLTDHRTPTSDLDIVVLLDGPPAPSRENLVYQGWPVELFVQTEAVWHGFADRETAQRSSPLLAMCAHGMLLVDTDGLGASLQDEARQRWAAGPPPLSDRERDHQRYVLTDLLDDLRGCADPAERVYLVAHMLQRASESALLAGGHWLGGGKWLSRRLAAADPGMHRALSEAAPQAIAGDATLFVAVVAEVLELAGGPLWDGHAVR</sequence>
<dbReference type="SUPFAM" id="SSF81301">
    <property type="entry name" value="Nucleotidyltransferase"/>
    <property type="match status" value="1"/>
</dbReference>
<dbReference type="Gene3D" id="3.30.460.10">
    <property type="entry name" value="Beta Polymerase, domain 2"/>
    <property type="match status" value="1"/>
</dbReference>
<accession>A0A5P2UE42</accession>
<name>A0A5P2UE42_9ACTN</name>
<dbReference type="AlphaFoldDB" id="A0A5P2UE42"/>
<dbReference type="KEGG" id="ssub:CP968_03885"/>
<gene>
    <name evidence="2" type="ORF">CP968_03885</name>
</gene>
<proteinExistence type="predicted"/>
<keyword evidence="3" id="KW-1185">Reference proteome</keyword>
<dbReference type="OrthoDB" id="43980at2"/>
<keyword evidence="2" id="KW-0808">Transferase</keyword>
<dbReference type="CDD" id="cd05403">
    <property type="entry name" value="NT_KNTase_like"/>
    <property type="match status" value="1"/>
</dbReference>
<organism evidence="2 3">
    <name type="scientific">Streptomyces subrutilus</name>
    <dbReference type="NCBI Taxonomy" id="36818"/>
    <lineage>
        <taxon>Bacteria</taxon>
        <taxon>Bacillati</taxon>
        <taxon>Actinomycetota</taxon>
        <taxon>Actinomycetes</taxon>
        <taxon>Kitasatosporales</taxon>
        <taxon>Streptomycetaceae</taxon>
        <taxon>Streptomyces</taxon>
    </lineage>
</organism>
<evidence type="ECO:0000313" key="3">
    <source>
        <dbReference type="Proteomes" id="UP000326831"/>
    </source>
</evidence>
<dbReference type="GO" id="GO:0016779">
    <property type="term" value="F:nucleotidyltransferase activity"/>
    <property type="evidence" value="ECO:0007669"/>
    <property type="project" value="InterPro"/>
</dbReference>
<dbReference type="Pfam" id="PF01909">
    <property type="entry name" value="NTP_transf_2"/>
    <property type="match status" value="1"/>
</dbReference>
<dbReference type="InterPro" id="IPR043519">
    <property type="entry name" value="NT_sf"/>
</dbReference>
<reference evidence="2 3" key="1">
    <citation type="submission" date="2017-09" db="EMBL/GenBank/DDBJ databases">
        <authorList>
            <person name="Lee N."/>
            <person name="Cho B.-K."/>
        </authorList>
    </citation>
    <scope>NUCLEOTIDE SEQUENCE [LARGE SCALE GENOMIC DNA]</scope>
    <source>
        <strain evidence="2 3">ATCC 27467</strain>
    </source>
</reference>
<protein>
    <submittedName>
        <fullName evidence="2">Nucleotidyltransferase domain-containing protein</fullName>
    </submittedName>
</protein>
<dbReference type="EMBL" id="CP023701">
    <property type="protein sequence ID" value="QEU77543.1"/>
    <property type="molecule type" value="Genomic_DNA"/>
</dbReference>
<dbReference type="Proteomes" id="UP000326831">
    <property type="component" value="Chromosome"/>
</dbReference>
<dbReference type="InterPro" id="IPR002934">
    <property type="entry name" value="Polymerase_NTP_transf_dom"/>
</dbReference>
<dbReference type="RefSeq" id="WP_150516638.1">
    <property type="nucleotide sequence ID" value="NZ_BMVX01000008.1"/>
</dbReference>
<feature type="domain" description="Polymerase nucleotidyl transferase" evidence="1">
    <location>
        <begin position="9"/>
        <end position="59"/>
    </location>
</feature>